<organism evidence="1">
    <name type="scientific">uncultured Caudovirales phage</name>
    <dbReference type="NCBI Taxonomy" id="2100421"/>
    <lineage>
        <taxon>Viruses</taxon>
        <taxon>Duplodnaviria</taxon>
        <taxon>Heunggongvirae</taxon>
        <taxon>Uroviricota</taxon>
        <taxon>Caudoviricetes</taxon>
        <taxon>Peduoviridae</taxon>
        <taxon>Maltschvirus</taxon>
        <taxon>Maltschvirus maltsch</taxon>
    </lineage>
</organism>
<gene>
    <name evidence="1" type="ORF">UFOVP760_137</name>
</gene>
<accession>A0A6J7X660</accession>
<name>A0A6J7X660_9CAUD</name>
<dbReference type="EMBL" id="LR798360">
    <property type="protein sequence ID" value="CAB5226360.1"/>
    <property type="molecule type" value="Genomic_DNA"/>
</dbReference>
<evidence type="ECO:0000313" key="1">
    <source>
        <dbReference type="EMBL" id="CAB5226360.1"/>
    </source>
</evidence>
<protein>
    <submittedName>
        <fullName evidence="1">Uncharacterized protein</fullName>
    </submittedName>
</protein>
<reference evidence="1" key="1">
    <citation type="submission" date="2020-05" db="EMBL/GenBank/DDBJ databases">
        <authorList>
            <person name="Chiriac C."/>
            <person name="Salcher M."/>
            <person name="Ghai R."/>
            <person name="Kavagutti S V."/>
        </authorList>
    </citation>
    <scope>NUCLEOTIDE SEQUENCE</scope>
</reference>
<sequence length="155" mass="17218">MNDELNSEVGTLLDQLQTFSTKAETIREVRDPLKKEDLEKFTIEKGGELVQDALDMVATVKDFIISAPNAEDVESLAGLIKAASSAIDTLNHLAVANKRSDTSIKLKEMDISSKRELQQSDNTQRLLATREEIFKMLADKAAPIEVEVVKSERID</sequence>
<proteinExistence type="predicted"/>